<gene>
    <name evidence="2" type="ORF">HGH92_08450</name>
</gene>
<organism evidence="2 3">
    <name type="scientific">Chitinophaga varians</name>
    <dbReference type="NCBI Taxonomy" id="2202339"/>
    <lineage>
        <taxon>Bacteria</taxon>
        <taxon>Pseudomonadati</taxon>
        <taxon>Bacteroidota</taxon>
        <taxon>Chitinophagia</taxon>
        <taxon>Chitinophagales</taxon>
        <taxon>Chitinophagaceae</taxon>
        <taxon>Chitinophaga</taxon>
    </lineage>
</organism>
<feature type="region of interest" description="Disordered" evidence="1">
    <location>
        <begin position="44"/>
        <end position="108"/>
    </location>
</feature>
<feature type="compositionally biased region" description="Basic and acidic residues" evidence="1">
    <location>
        <begin position="53"/>
        <end position="68"/>
    </location>
</feature>
<dbReference type="RefSeq" id="WP_168870285.1">
    <property type="nucleotide sequence ID" value="NZ_JABAIA010000001.1"/>
</dbReference>
<protein>
    <submittedName>
        <fullName evidence="2">Uncharacterized protein</fullName>
    </submittedName>
</protein>
<dbReference type="Proteomes" id="UP000570474">
    <property type="component" value="Unassembled WGS sequence"/>
</dbReference>
<proteinExistence type="predicted"/>
<evidence type="ECO:0000256" key="1">
    <source>
        <dbReference type="SAM" id="MobiDB-lite"/>
    </source>
</evidence>
<accession>A0A847RMM1</accession>
<name>A0A847RMM1_9BACT</name>
<keyword evidence="3" id="KW-1185">Reference proteome</keyword>
<evidence type="ECO:0000313" key="2">
    <source>
        <dbReference type="EMBL" id="NLR64333.1"/>
    </source>
</evidence>
<feature type="compositionally biased region" description="Basic and acidic residues" evidence="1">
    <location>
        <begin position="82"/>
        <end position="108"/>
    </location>
</feature>
<dbReference type="AlphaFoldDB" id="A0A847RMM1"/>
<comment type="caution">
    <text evidence="2">The sequence shown here is derived from an EMBL/GenBank/DDBJ whole genome shotgun (WGS) entry which is preliminary data.</text>
</comment>
<sequence length="108" mass="11918">MKYLPLIFLAVMLGICCVIGCRKDMTEAARQELAAEKAAKLAAGLDSAGNPKDTSRHDSIPHPGDTTKPHWPVDSPKIPVDSPRHPVDSPRHPVDTPWHPRPDSSRRR</sequence>
<evidence type="ECO:0000313" key="3">
    <source>
        <dbReference type="Proteomes" id="UP000570474"/>
    </source>
</evidence>
<dbReference type="EMBL" id="JABAIA010000001">
    <property type="protein sequence ID" value="NLR64333.1"/>
    <property type="molecule type" value="Genomic_DNA"/>
</dbReference>
<reference evidence="2 3" key="1">
    <citation type="submission" date="2020-04" db="EMBL/GenBank/DDBJ databases">
        <authorList>
            <person name="Yin C."/>
        </authorList>
    </citation>
    <scope>NUCLEOTIDE SEQUENCE [LARGE SCALE GENOMIC DNA]</scope>
    <source>
        <strain evidence="2 3">Ae27</strain>
    </source>
</reference>